<reference evidence="2 3" key="1">
    <citation type="journal article" date="2018" name="BMC Genomics">
        <title>Comparative genome analyses reveal sequence features reflecting distinct modes of host-adaptation between dicot and monocot powdery mildew.</title>
        <authorList>
            <person name="Wu Y."/>
            <person name="Ma X."/>
            <person name="Pan Z."/>
            <person name="Kale S.D."/>
            <person name="Song Y."/>
            <person name="King H."/>
            <person name="Zhang Q."/>
            <person name="Presley C."/>
            <person name="Deng X."/>
            <person name="Wei C.I."/>
            <person name="Xiao S."/>
        </authorList>
    </citation>
    <scope>NUCLEOTIDE SEQUENCE [LARGE SCALE GENOMIC DNA]</scope>
    <source>
        <strain evidence="2">UCSC1</strain>
    </source>
</reference>
<evidence type="ECO:0000256" key="1">
    <source>
        <dbReference type="SAM" id="SignalP"/>
    </source>
</evidence>
<dbReference type="EMBL" id="MCBR01004426">
    <property type="protein sequence ID" value="RKF79708.1"/>
    <property type="molecule type" value="Genomic_DNA"/>
</dbReference>
<evidence type="ECO:0000313" key="2">
    <source>
        <dbReference type="EMBL" id="RKF79708.1"/>
    </source>
</evidence>
<feature type="signal peptide" evidence="1">
    <location>
        <begin position="1"/>
        <end position="18"/>
    </location>
</feature>
<organism evidence="2 3">
    <name type="scientific">Golovinomyces cichoracearum</name>
    <dbReference type="NCBI Taxonomy" id="62708"/>
    <lineage>
        <taxon>Eukaryota</taxon>
        <taxon>Fungi</taxon>
        <taxon>Dikarya</taxon>
        <taxon>Ascomycota</taxon>
        <taxon>Pezizomycotina</taxon>
        <taxon>Leotiomycetes</taxon>
        <taxon>Erysiphales</taxon>
        <taxon>Erysiphaceae</taxon>
        <taxon>Golovinomyces</taxon>
    </lineage>
</organism>
<feature type="chain" id="PRO_5019537005" evidence="1">
    <location>
        <begin position="19"/>
        <end position="42"/>
    </location>
</feature>
<protein>
    <submittedName>
        <fullName evidence="2">Uncharacterized protein</fullName>
    </submittedName>
</protein>
<gene>
    <name evidence="2" type="ORF">GcC1_c15502o18</name>
</gene>
<keyword evidence="1" id="KW-0732">Signal</keyword>
<evidence type="ECO:0000313" key="3">
    <source>
        <dbReference type="Proteomes" id="UP000285405"/>
    </source>
</evidence>
<sequence length="42" mass="4847">MHCDNFMFFLCFLAASSSWSLNHIWSDTRVSLLSLFPYSDVG</sequence>
<comment type="caution">
    <text evidence="2">The sequence shown here is derived from an EMBL/GenBank/DDBJ whole genome shotgun (WGS) entry which is preliminary data.</text>
</comment>
<dbReference type="AlphaFoldDB" id="A0A420IYW1"/>
<proteinExistence type="predicted"/>
<name>A0A420IYW1_9PEZI</name>
<accession>A0A420IYW1</accession>
<dbReference type="Proteomes" id="UP000285405">
    <property type="component" value="Unassembled WGS sequence"/>
</dbReference>